<dbReference type="EMBL" id="JALLKP010000004">
    <property type="protein sequence ID" value="KAK2195191.1"/>
    <property type="molecule type" value="Genomic_DNA"/>
</dbReference>
<evidence type="ECO:0000313" key="2">
    <source>
        <dbReference type="Proteomes" id="UP001214638"/>
    </source>
</evidence>
<keyword evidence="2" id="KW-1185">Reference proteome</keyword>
<evidence type="ECO:0000313" key="1">
    <source>
        <dbReference type="EMBL" id="KAK2195191.1"/>
    </source>
</evidence>
<protein>
    <submittedName>
        <fullName evidence="1">Uncharacterized protein</fullName>
    </submittedName>
</protein>
<comment type="caution">
    <text evidence="1">The sequence shown here is derived from an EMBL/GenBank/DDBJ whole genome shotgun (WGS) entry which is preliminary data.</text>
</comment>
<proteinExistence type="predicted"/>
<name>A0AAD9UMY6_9APIC</name>
<dbReference type="RefSeq" id="XP_067802034.1">
    <property type="nucleotide sequence ID" value="XM_067947883.1"/>
</dbReference>
<gene>
    <name evidence="1" type="ORF">BdWA1_002864</name>
</gene>
<reference evidence="1" key="1">
    <citation type="journal article" date="2023" name="Nat. Microbiol.">
        <title>Babesia duncani multi-omics identifies virulence factors and drug targets.</title>
        <authorList>
            <person name="Singh P."/>
            <person name="Lonardi S."/>
            <person name="Liang Q."/>
            <person name="Vydyam P."/>
            <person name="Khabirova E."/>
            <person name="Fang T."/>
            <person name="Gihaz S."/>
            <person name="Thekkiniath J."/>
            <person name="Munshi M."/>
            <person name="Abel S."/>
            <person name="Ciampossin L."/>
            <person name="Batugedara G."/>
            <person name="Gupta M."/>
            <person name="Lu X.M."/>
            <person name="Lenz T."/>
            <person name="Chakravarty S."/>
            <person name="Cornillot E."/>
            <person name="Hu Y."/>
            <person name="Ma W."/>
            <person name="Gonzalez L.M."/>
            <person name="Sanchez S."/>
            <person name="Estrada K."/>
            <person name="Sanchez-Flores A."/>
            <person name="Montero E."/>
            <person name="Harb O.S."/>
            <person name="Le Roch K.G."/>
            <person name="Mamoun C.B."/>
        </authorList>
    </citation>
    <scope>NUCLEOTIDE SEQUENCE</scope>
    <source>
        <strain evidence="1">WA1</strain>
    </source>
</reference>
<sequence>MLFCMHFSLQYELVSLDLDDMHYEFEPKKYFLPRLFVPRYLDVYASKDYEESYFMINLSSNTPRSDGFMHFLFKVDGNRIMNYASPNTPRGFTLYNKDSVVYYLTKDPNLIPRIAFRDYFGEIRKDIKVDASSAYPIRVSLNQVTLKLKSFWGKTILFTGSLVPSRPGSALKWCCPLFYLPDVFRYKLIKEKRSQ</sequence>
<accession>A0AAD9UMY6</accession>
<organism evidence="1 2">
    <name type="scientific">Babesia duncani</name>
    <dbReference type="NCBI Taxonomy" id="323732"/>
    <lineage>
        <taxon>Eukaryota</taxon>
        <taxon>Sar</taxon>
        <taxon>Alveolata</taxon>
        <taxon>Apicomplexa</taxon>
        <taxon>Aconoidasida</taxon>
        <taxon>Piroplasmida</taxon>
        <taxon>Babesiidae</taxon>
        <taxon>Babesia</taxon>
    </lineage>
</organism>
<dbReference type="KEGG" id="bdw:94337161"/>
<dbReference type="Proteomes" id="UP001214638">
    <property type="component" value="Unassembled WGS sequence"/>
</dbReference>
<dbReference type="GeneID" id="94337161"/>
<dbReference type="AlphaFoldDB" id="A0AAD9UMY6"/>